<dbReference type="OrthoDB" id="2429543at2759"/>
<proteinExistence type="predicted"/>
<comment type="caution">
    <text evidence="1">The sequence shown here is derived from an EMBL/GenBank/DDBJ whole genome shotgun (WGS) entry which is preliminary data.</text>
</comment>
<dbReference type="EMBL" id="CAJVPL010000587">
    <property type="protein sequence ID" value="CAG8512382.1"/>
    <property type="molecule type" value="Genomic_DNA"/>
</dbReference>
<keyword evidence="2" id="KW-1185">Reference proteome</keyword>
<sequence length="339" mass="39048">MTPTKNEISCIHTTLQDAQHDHLLIQAAIKERFAAAIEALEDDDPKTGFFKTKIDQKPLNVLENECQKLFSNIVHLSERHTLATSIYHLFNPHETLDLTSTIINDNTRSLASLWPNTESRYTNHMTREKGSKPRQWRKEMKRLNESLLDLPVLINTIKQNKDENIQQQKTQYTEDLLADWYWALKYHVLSMQQTRKIFKGKDDDHVEQTKRDSAKDSIAFDISYSPKVIMKQPKIKSKSEGDTIVKQLQFSTRHSGHVIVVRIISGRNSSSQYSIHFDYHLPKSFCAFASFVSIILHQQLNKKQGIPDATTTGKLAPSSLPEFISTIIWPEMVEEFGIN</sequence>
<organism evidence="1 2">
    <name type="scientific">Ambispora gerdemannii</name>
    <dbReference type="NCBI Taxonomy" id="144530"/>
    <lineage>
        <taxon>Eukaryota</taxon>
        <taxon>Fungi</taxon>
        <taxon>Fungi incertae sedis</taxon>
        <taxon>Mucoromycota</taxon>
        <taxon>Glomeromycotina</taxon>
        <taxon>Glomeromycetes</taxon>
        <taxon>Archaeosporales</taxon>
        <taxon>Ambisporaceae</taxon>
        <taxon>Ambispora</taxon>
    </lineage>
</organism>
<accession>A0A9N9F685</accession>
<protein>
    <submittedName>
        <fullName evidence="1">6007_t:CDS:1</fullName>
    </submittedName>
</protein>
<dbReference type="Proteomes" id="UP000789831">
    <property type="component" value="Unassembled WGS sequence"/>
</dbReference>
<reference evidence="1" key="1">
    <citation type="submission" date="2021-06" db="EMBL/GenBank/DDBJ databases">
        <authorList>
            <person name="Kallberg Y."/>
            <person name="Tangrot J."/>
            <person name="Rosling A."/>
        </authorList>
    </citation>
    <scope>NUCLEOTIDE SEQUENCE</scope>
    <source>
        <strain evidence="1">MT106</strain>
    </source>
</reference>
<name>A0A9N9F685_9GLOM</name>
<dbReference type="AlphaFoldDB" id="A0A9N9F685"/>
<evidence type="ECO:0000313" key="2">
    <source>
        <dbReference type="Proteomes" id="UP000789831"/>
    </source>
</evidence>
<evidence type="ECO:0000313" key="1">
    <source>
        <dbReference type="EMBL" id="CAG8512382.1"/>
    </source>
</evidence>
<gene>
    <name evidence="1" type="ORF">AGERDE_LOCUS4809</name>
</gene>